<feature type="transmembrane region" description="Helical" evidence="9">
    <location>
        <begin position="278"/>
        <end position="298"/>
    </location>
</feature>
<keyword evidence="8 9" id="KW-0472">Membrane</keyword>
<dbReference type="PATRIC" id="fig|2340.3.peg.1218"/>
<feature type="transmembrane region" description="Helical" evidence="9">
    <location>
        <begin position="98"/>
        <end position="116"/>
    </location>
</feature>
<comment type="caution">
    <text evidence="10">The sequence shown here is derived from an EMBL/GenBank/DDBJ whole genome shotgun (WGS) entry which is preliminary data.</text>
</comment>
<feature type="transmembrane region" description="Helical" evidence="9">
    <location>
        <begin position="122"/>
        <end position="143"/>
    </location>
</feature>
<dbReference type="PANTHER" id="PTHR13929">
    <property type="entry name" value="1,4-DIHYDROXY-2-NAPHTHOATE OCTAPRENYLTRANSFERASE"/>
    <property type="match status" value="1"/>
</dbReference>
<dbReference type="Proteomes" id="UP000030856">
    <property type="component" value="Unassembled WGS sequence"/>
</dbReference>
<dbReference type="InterPro" id="IPR026046">
    <property type="entry name" value="UBIAD1"/>
</dbReference>
<keyword evidence="7 9" id="KW-1133">Transmembrane helix</keyword>
<dbReference type="EMBL" id="MPNX01000012">
    <property type="protein sequence ID" value="OOY34666.1"/>
    <property type="molecule type" value="Genomic_DNA"/>
</dbReference>
<accession>A0A0B0H2Y1</accession>
<dbReference type="Gene3D" id="1.10.357.140">
    <property type="entry name" value="UbiA prenyltransferase"/>
    <property type="match status" value="1"/>
</dbReference>
<evidence type="ECO:0000256" key="4">
    <source>
        <dbReference type="ARBA" id="ARBA00022475"/>
    </source>
</evidence>
<evidence type="ECO:0000256" key="5">
    <source>
        <dbReference type="ARBA" id="ARBA00022679"/>
    </source>
</evidence>
<evidence type="ECO:0000256" key="2">
    <source>
        <dbReference type="ARBA" id="ARBA00004863"/>
    </source>
</evidence>
<dbReference type="EMBL" id="JRAA01000002">
    <property type="protein sequence ID" value="KHF24573.1"/>
    <property type="molecule type" value="Genomic_DNA"/>
</dbReference>
<dbReference type="CDD" id="cd13962">
    <property type="entry name" value="PT_UbiA_UBIAD1"/>
    <property type="match status" value="1"/>
</dbReference>
<comment type="subcellular location">
    <subcellularLocation>
        <location evidence="1">Membrane</location>
        <topology evidence="1">Multi-pass membrane protein</topology>
    </subcellularLocation>
</comment>
<protein>
    <submittedName>
        <fullName evidence="10">1,4-dihydroxy-2-naphthoate octaprenyltransferase</fullName>
        <ecNumber evidence="10">2.5.1.74</ecNumber>
    </submittedName>
</protein>
<evidence type="ECO:0000256" key="7">
    <source>
        <dbReference type="ARBA" id="ARBA00022989"/>
    </source>
</evidence>
<organism evidence="10 12">
    <name type="scientific">Solemya velum gill symbiont</name>
    <dbReference type="NCBI Taxonomy" id="2340"/>
    <lineage>
        <taxon>Bacteria</taxon>
        <taxon>Pseudomonadati</taxon>
        <taxon>Pseudomonadota</taxon>
        <taxon>Gammaproteobacteria</taxon>
        <taxon>sulfur-oxidizing symbionts</taxon>
    </lineage>
</organism>
<sequence>MNTEALLLTTRSARPPFLILTLSCISLGVAIALSTPGVDVHLVDVFLILLAGIASHISVNAFNEYFDFRSGLDELTERTPFSGGSGLLPTHPDLDNNVLLMAIVSLAACIGIGLYFTAIHGMVPLVIGAVGVLLIITYTHLITRSPFSSLLAPGIAFGPLMIIGSVYVLSGSISTTAIIASLIPFFLVNNLLLLNQYPDVEADIQVGRKNYPIMIGRSKSSLIYAAFTLLAFAIIPLGIATGHFPLLSLLALIPLVPALISVRDSFRHADDIPQLAQAMGLNVVVNLVTPALLAAALVI</sequence>
<dbReference type="InterPro" id="IPR044878">
    <property type="entry name" value="UbiA_sf"/>
</dbReference>
<dbReference type="STRING" id="2340.JV46_07840"/>
<dbReference type="RefSeq" id="WP_043116829.1">
    <property type="nucleotide sequence ID" value="NZ_JRAA01000002.1"/>
</dbReference>
<keyword evidence="5 10" id="KW-0808">Transferase</keyword>
<evidence type="ECO:0000256" key="6">
    <source>
        <dbReference type="ARBA" id="ARBA00022692"/>
    </source>
</evidence>
<proteinExistence type="predicted"/>
<dbReference type="PANTHER" id="PTHR13929:SF0">
    <property type="entry name" value="UBIA PRENYLTRANSFERASE DOMAIN-CONTAINING PROTEIN 1"/>
    <property type="match status" value="1"/>
</dbReference>
<evidence type="ECO:0000256" key="9">
    <source>
        <dbReference type="SAM" id="Phobius"/>
    </source>
</evidence>
<dbReference type="GO" id="GO:0016020">
    <property type="term" value="C:membrane"/>
    <property type="evidence" value="ECO:0007669"/>
    <property type="project" value="UniProtKB-SubCell"/>
</dbReference>
<feature type="transmembrane region" description="Helical" evidence="9">
    <location>
        <begin position="222"/>
        <end position="240"/>
    </location>
</feature>
<keyword evidence="6 9" id="KW-0812">Transmembrane</keyword>
<gene>
    <name evidence="11" type="ORF">BOV88_08645</name>
    <name evidence="10" type="ORF">JV46_07840</name>
</gene>
<evidence type="ECO:0000256" key="3">
    <source>
        <dbReference type="ARBA" id="ARBA00022428"/>
    </source>
</evidence>
<dbReference type="PIRSF" id="PIRSF005355">
    <property type="entry name" value="UBIAD1"/>
    <property type="match status" value="1"/>
</dbReference>
<evidence type="ECO:0000313" key="11">
    <source>
        <dbReference type="EMBL" id="OOY34666.1"/>
    </source>
</evidence>
<evidence type="ECO:0000313" key="12">
    <source>
        <dbReference type="Proteomes" id="UP000030856"/>
    </source>
</evidence>
<comment type="pathway">
    <text evidence="2">Quinol/quinone metabolism; menaquinone biosynthesis.</text>
</comment>
<keyword evidence="3" id="KW-0474">Menaquinone biosynthesis</keyword>
<evidence type="ECO:0000313" key="13">
    <source>
        <dbReference type="Proteomes" id="UP000190962"/>
    </source>
</evidence>
<name>A0A0B0H2Y1_SOVGS</name>
<dbReference type="GO" id="GO:0046428">
    <property type="term" value="F:1,4-dihydroxy-2-naphthoate polyprenyltransferase activity"/>
    <property type="evidence" value="ECO:0007669"/>
    <property type="project" value="UniProtKB-EC"/>
</dbReference>
<dbReference type="EC" id="2.5.1.74" evidence="10"/>
<dbReference type="UniPathway" id="UPA00079"/>
<evidence type="ECO:0000256" key="1">
    <source>
        <dbReference type="ARBA" id="ARBA00004141"/>
    </source>
</evidence>
<keyword evidence="4" id="KW-1003">Cell membrane</keyword>
<keyword evidence="12" id="KW-1185">Reference proteome</keyword>
<dbReference type="InterPro" id="IPR000537">
    <property type="entry name" value="UbiA_prenyltransferase"/>
</dbReference>
<dbReference type="GeneID" id="86992092"/>
<feature type="transmembrane region" description="Helical" evidence="9">
    <location>
        <begin position="175"/>
        <end position="194"/>
    </location>
</feature>
<reference evidence="11 13" key="2">
    <citation type="submission" date="2016-11" db="EMBL/GenBank/DDBJ databases">
        <title>Mixed transmission modes and dynamic genome evolution in an obligate animal-bacterial symbiosis.</title>
        <authorList>
            <person name="Russell S.L."/>
            <person name="Corbett-Detig R.B."/>
            <person name="Cavanaugh C.M."/>
        </authorList>
    </citation>
    <scope>NUCLEOTIDE SEQUENCE [LARGE SCALE GENOMIC DNA]</scope>
    <source>
        <strain evidence="11">MA-KB16</strain>
    </source>
</reference>
<dbReference type="AlphaFoldDB" id="A0A0B0H2Y1"/>
<dbReference type="OrthoDB" id="3344514at2"/>
<reference evidence="10 12" key="1">
    <citation type="journal article" date="2014" name="BMC Genomics">
        <title>The genome of the intracellular bacterium of the coastal bivalve, Solemya velum: a blueprint for thriving in and out of symbiosis.</title>
        <authorList>
            <person name="Dmytrenko O."/>
            <person name="Russell S.L."/>
            <person name="Loo W.T."/>
            <person name="Fontanez K.M."/>
            <person name="Liao L."/>
            <person name="Roeselers G."/>
            <person name="Sharma R."/>
            <person name="Stewart F.J."/>
            <person name="Newton I.L."/>
            <person name="Woyke T."/>
            <person name="Wu D."/>
            <person name="Lang J.M."/>
            <person name="Eisen J.A."/>
            <person name="Cavanaugh C.M."/>
        </authorList>
    </citation>
    <scope>NUCLEOTIDE SEQUENCE [LARGE SCALE GENOMIC DNA]</scope>
    <source>
        <strain evidence="10 12">WH</strain>
    </source>
</reference>
<feature type="transmembrane region" description="Helical" evidence="9">
    <location>
        <begin position="150"/>
        <end position="169"/>
    </location>
</feature>
<dbReference type="eggNOG" id="COG1575">
    <property type="taxonomic scope" value="Bacteria"/>
</dbReference>
<dbReference type="Proteomes" id="UP000190962">
    <property type="component" value="Unassembled WGS sequence"/>
</dbReference>
<evidence type="ECO:0000313" key="10">
    <source>
        <dbReference type="EMBL" id="KHF24573.1"/>
    </source>
</evidence>
<evidence type="ECO:0000256" key="8">
    <source>
        <dbReference type="ARBA" id="ARBA00023136"/>
    </source>
</evidence>
<dbReference type="GO" id="GO:0009234">
    <property type="term" value="P:menaquinone biosynthetic process"/>
    <property type="evidence" value="ECO:0007669"/>
    <property type="project" value="UniProtKB-UniPathway"/>
</dbReference>
<dbReference type="GO" id="GO:0042371">
    <property type="term" value="P:vitamin K biosynthetic process"/>
    <property type="evidence" value="ECO:0007669"/>
    <property type="project" value="TreeGrafter"/>
</dbReference>
<dbReference type="Pfam" id="PF01040">
    <property type="entry name" value="UbiA"/>
    <property type="match status" value="1"/>
</dbReference>
<feature type="transmembrane region" description="Helical" evidence="9">
    <location>
        <begin position="42"/>
        <end position="62"/>
    </location>
</feature>